<keyword evidence="1" id="KW-0812">Transmembrane</keyword>
<name>A0A2M8EQD4_9BACT</name>
<feature type="transmembrane region" description="Helical" evidence="1">
    <location>
        <begin position="37"/>
        <end position="60"/>
    </location>
</feature>
<sequence length="212" mass="23456">MENITLPPELSSSVNSENKDFAVKAGRAQPLKKSFSLILFGTVWTAFTSIFVFAFLGPIFQGKEVHFESNGVPTVAGPDNLGPIIMPAIIIGVFVLVGIGMLSWGIYSIFKKGGHFVGTPTRLIHFQNGNIRSIDWEQFSGDVEVSGNVQKGNISLQMRTGRMVSRKNEPDRYVPDVIYISEIPNVYEIEQICRKRIKENDPTPTTTGHNIA</sequence>
<feature type="transmembrane region" description="Helical" evidence="1">
    <location>
        <begin position="84"/>
        <end position="107"/>
    </location>
</feature>
<evidence type="ECO:0000313" key="3">
    <source>
        <dbReference type="Proteomes" id="UP000230251"/>
    </source>
</evidence>
<keyword evidence="1" id="KW-1133">Transmembrane helix</keyword>
<dbReference type="EMBL" id="PFSI01000007">
    <property type="protein sequence ID" value="PJC24932.1"/>
    <property type="molecule type" value="Genomic_DNA"/>
</dbReference>
<protein>
    <recommendedName>
        <fullName evidence="4">DUF304 domain-containing protein</fullName>
    </recommendedName>
</protein>
<proteinExistence type="predicted"/>
<evidence type="ECO:0000313" key="2">
    <source>
        <dbReference type="EMBL" id="PJC24932.1"/>
    </source>
</evidence>
<accession>A0A2M8EQD4</accession>
<comment type="caution">
    <text evidence="2">The sequence shown here is derived from an EMBL/GenBank/DDBJ whole genome shotgun (WGS) entry which is preliminary data.</text>
</comment>
<evidence type="ECO:0008006" key="4">
    <source>
        <dbReference type="Google" id="ProtNLM"/>
    </source>
</evidence>
<keyword evidence="1" id="KW-0472">Membrane</keyword>
<gene>
    <name evidence="2" type="ORF">CO057_00245</name>
</gene>
<evidence type="ECO:0000256" key="1">
    <source>
        <dbReference type="SAM" id="Phobius"/>
    </source>
</evidence>
<organism evidence="2 3">
    <name type="scientific">Candidatus Uhrbacteria bacterium CG_4_9_14_0_2_um_filter_41_50</name>
    <dbReference type="NCBI Taxonomy" id="1975031"/>
    <lineage>
        <taxon>Bacteria</taxon>
        <taxon>Candidatus Uhriibacteriota</taxon>
    </lineage>
</organism>
<dbReference type="AlphaFoldDB" id="A0A2M8EQD4"/>
<dbReference type="Proteomes" id="UP000230251">
    <property type="component" value="Unassembled WGS sequence"/>
</dbReference>
<reference evidence="3" key="1">
    <citation type="submission" date="2017-09" db="EMBL/GenBank/DDBJ databases">
        <title>Depth-based differentiation of microbial function through sediment-hosted aquifers and enrichment of novel symbionts in the deep terrestrial subsurface.</title>
        <authorList>
            <person name="Probst A.J."/>
            <person name="Ladd B."/>
            <person name="Jarett J.K."/>
            <person name="Geller-Mcgrath D.E."/>
            <person name="Sieber C.M.K."/>
            <person name="Emerson J.B."/>
            <person name="Anantharaman K."/>
            <person name="Thomas B.C."/>
            <person name="Malmstrom R."/>
            <person name="Stieglmeier M."/>
            <person name="Klingl A."/>
            <person name="Woyke T."/>
            <person name="Ryan C.M."/>
            <person name="Banfield J.F."/>
        </authorList>
    </citation>
    <scope>NUCLEOTIDE SEQUENCE [LARGE SCALE GENOMIC DNA]</scope>
</reference>